<dbReference type="EMBL" id="MQTW01000001">
    <property type="protein sequence ID" value="RYC96897.1"/>
    <property type="molecule type" value="Genomic_DNA"/>
</dbReference>
<feature type="transmembrane region" description="Helical" evidence="1">
    <location>
        <begin position="124"/>
        <end position="142"/>
    </location>
</feature>
<feature type="transmembrane region" description="Helical" evidence="1">
    <location>
        <begin position="30"/>
        <end position="50"/>
    </location>
</feature>
<organism evidence="2 3">
    <name type="scientific">Fusarium oxysporum f. sp. narcissi</name>
    <dbReference type="NCBI Taxonomy" id="451672"/>
    <lineage>
        <taxon>Eukaryota</taxon>
        <taxon>Fungi</taxon>
        <taxon>Dikarya</taxon>
        <taxon>Ascomycota</taxon>
        <taxon>Pezizomycotina</taxon>
        <taxon>Sordariomycetes</taxon>
        <taxon>Hypocreomycetidae</taxon>
        <taxon>Hypocreales</taxon>
        <taxon>Nectriaceae</taxon>
        <taxon>Fusarium</taxon>
        <taxon>Fusarium oxysporum species complex</taxon>
    </lineage>
</organism>
<evidence type="ECO:0000313" key="3">
    <source>
        <dbReference type="Proteomes" id="UP000290540"/>
    </source>
</evidence>
<comment type="caution">
    <text evidence="2">The sequence shown here is derived from an EMBL/GenBank/DDBJ whole genome shotgun (WGS) entry which is preliminary data.</text>
</comment>
<dbReference type="Pfam" id="PF10067">
    <property type="entry name" value="DUF2306"/>
    <property type="match status" value="1"/>
</dbReference>
<feature type="transmembrane region" description="Helical" evidence="1">
    <location>
        <begin position="154"/>
        <end position="174"/>
    </location>
</feature>
<name>A0A4Q2WA39_FUSOX</name>
<feature type="transmembrane region" description="Helical" evidence="1">
    <location>
        <begin position="90"/>
        <end position="112"/>
    </location>
</feature>
<dbReference type="AlphaFoldDB" id="A0A4Q2WA39"/>
<sequence length="355" mass="39804">MDPKKPQILPYTTLLRRIYRAFGFNKGYNFVLWFLFGGAFLAFTLSRFIYLDFDGRLCPSEPPTNRPYGSRGAVPGECYHYRRGVGKAGIIMHLAGILPAAVLVVFQFLPVIRHRSLIVHRINGYIVLLLSTVGMIGVFMIARHTFGGTLEMQTVTSAASILFVTCMLLAYINIKKLQLEQHRAWMIRGWIIAAHVVTMRLIGIIMAQITSRMDPYYTTTPCAVLDSMFYHNKPAVEALYPDCIGFYTGETPDQRVIIKGTSGGRPDEIAASLNSAFGASAWLALLIHIMAAELYLRLTSAESERLRKVSYRWQQNAGMKDPGNAGLTAQRLGDAEPWAYPVDDQTLYDDGESFR</sequence>
<keyword evidence="1" id="KW-0812">Transmembrane</keyword>
<feature type="transmembrane region" description="Helical" evidence="1">
    <location>
        <begin position="186"/>
        <end position="209"/>
    </location>
</feature>
<dbReference type="Proteomes" id="UP000290540">
    <property type="component" value="Unassembled WGS sequence"/>
</dbReference>
<evidence type="ECO:0008006" key="4">
    <source>
        <dbReference type="Google" id="ProtNLM"/>
    </source>
</evidence>
<proteinExistence type="predicted"/>
<evidence type="ECO:0000256" key="1">
    <source>
        <dbReference type="SAM" id="Phobius"/>
    </source>
</evidence>
<dbReference type="InterPro" id="IPR018750">
    <property type="entry name" value="DUF2306_membrane"/>
</dbReference>
<accession>A0A4Q2WA39</accession>
<protein>
    <recommendedName>
        <fullName evidence="4">Microtubule associated protein</fullName>
    </recommendedName>
</protein>
<feature type="transmembrane region" description="Helical" evidence="1">
    <location>
        <begin position="276"/>
        <end position="298"/>
    </location>
</feature>
<keyword evidence="1" id="KW-0472">Membrane</keyword>
<keyword evidence="1" id="KW-1133">Transmembrane helix</keyword>
<gene>
    <name evidence="2" type="ORF">BFJ63_vAg64</name>
</gene>
<reference evidence="2 3" key="1">
    <citation type="submission" date="2016-12" db="EMBL/GenBank/DDBJ databases">
        <title>Draft genome sequence of Fusarium oxysporum causing rot on Narcissus.</title>
        <authorList>
            <person name="Armitage A.D."/>
            <person name="Taylor A."/>
            <person name="Clarkson J.P."/>
            <person name="Harrison R.J."/>
            <person name="Jackson A.C."/>
        </authorList>
    </citation>
    <scope>NUCLEOTIDE SEQUENCE [LARGE SCALE GENOMIC DNA]</scope>
    <source>
        <strain evidence="2 3">N139</strain>
    </source>
</reference>
<evidence type="ECO:0000313" key="2">
    <source>
        <dbReference type="EMBL" id="RYC96897.1"/>
    </source>
</evidence>